<dbReference type="Proteomes" id="UP001597478">
    <property type="component" value="Unassembled WGS sequence"/>
</dbReference>
<dbReference type="RefSeq" id="WP_377390627.1">
    <property type="nucleotide sequence ID" value="NZ_JBHSAN010000024.1"/>
</dbReference>
<evidence type="ECO:0000313" key="1">
    <source>
        <dbReference type="EMBL" id="MFD2800826.1"/>
    </source>
</evidence>
<evidence type="ECO:0000313" key="2">
    <source>
        <dbReference type="Proteomes" id="UP001597478"/>
    </source>
</evidence>
<proteinExistence type="predicted"/>
<reference evidence="2" key="1">
    <citation type="journal article" date="2019" name="Int. J. Syst. Evol. Microbiol.">
        <title>The Global Catalogue of Microorganisms (GCM) 10K type strain sequencing project: providing services to taxonomists for standard genome sequencing and annotation.</title>
        <authorList>
            <consortium name="The Broad Institute Genomics Platform"/>
            <consortium name="The Broad Institute Genome Sequencing Center for Infectious Disease"/>
            <person name="Wu L."/>
            <person name="Ma J."/>
        </authorList>
    </citation>
    <scope>NUCLEOTIDE SEQUENCE [LARGE SCALE GENOMIC DNA]</scope>
    <source>
        <strain evidence="2">IBRC-M 10906</strain>
    </source>
</reference>
<dbReference type="PANTHER" id="PTHR37694">
    <property type="entry name" value="SLR8022 PROTEIN"/>
    <property type="match status" value="1"/>
</dbReference>
<dbReference type="CDD" id="cd02230">
    <property type="entry name" value="cupin_HP0902-like"/>
    <property type="match status" value="1"/>
</dbReference>
<organism evidence="1 2">
    <name type="scientific">Prauserella oleivorans</name>
    <dbReference type="NCBI Taxonomy" id="1478153"/>
    <lineage>
        <taxon>Bacteria</taxon>
        <taxon>Bacillati</taxon>
        <taxon>Actinomycetota</taxon>
        <taxon>Actinomycetes</taxon>
        <taxon>Pseudonocardiales</taxon>
        <taxon>Pseudonocardiaceae</taxon>
        <taxon>Prauserella</taxon>
    </lineage>
</organism>
<sequence>MIRPASAEAETMQKFSLDALARELLKRAADSAQGRSSETVIGGHEHVLRQTVIALLSGQTLGEHENPGEASVFVLRGRVRLRTDEASWDGLHGDLIAVPPARHSLEALEDSVVVLTVAKL</sequence>
<dbReference type="EMBL" id="JBHUOF010000021">
    <property type="protein sequence ID" value="MFD2800826.1"/>
    <property type="molecule type" value="Genomic_DNA"/>
</dbReference>
<accession>A0ABW5WC50</accession>
<name>A0ABW5WC50_9PSEU</name>
<dbReference type="SUPFAM" id="SSF51182">
    <property type="entry name" value="RmlC-like cupins"/>
    <property type="match status" value="1"/>
</dbReference>
<dbReference type="PANTHER" id="PTHR37694:SF1">
    <property type="entry name" value="SLR8022 PROTEIN"/>
    <property type="match status" value="1"/>
</dbReference>
<dbReference type="Gene3D" id="2.60.120.10">
    <property type="entry name" value="Jelly Rolls"/>
    <property type="match status" value="1"/>
</dbReference>
<dbReference type="InterPro" id="IPR014710">
    <property type="entry name" value="RmlC-like_jellyroll"/>
</dbReference>
<gene>
    <name evidence="1" type="ORF">ACFS2C_15645</name>
</gene>
<dbReference type="InterPro" id="IPR011051">
    <property type="entry name" value="RmlC_Cupin_sf"/>
</dbReference>
<keyword evidence="2" id="KW-1185">Reference proteome</keyword>
<comment type="caution">
    <text evidence="1">The sequence shown here is derived from an EMBL/GenBank/DDBJ whole genome shotgun (WGS) entry which is preliminary data.</text>
</comment>
<protein>
    <submittedName>
        <fullName evidence="1">Cupin domain-containing protein</fullName>
    </submittedName>
</protein>